<dbReference type="Pfam" id="PF13988">
    <property type="entry name" value="DUF4225"/>
    <property type="match status" value="1"/>
</dbReference>
<evidence type="ECO:0000313" key="3">
    <source>
        <dbReference type="Proteomes" id="UP000221980"/>
    </source>
</evidence>
<dbReference type="EMBL" id="NITZ01000025">
    <property type="protein sequence ID" value="PHM46926.1"/>
    <property type="molecule type" value="Genomic_DNA"/>
</dbReference>
<dbReference type="RefSeq" id="WP_244170983.1">
    <property type="nucleotide sequence ID" value="NZ_CAWNQI010000057.1"/>
</dbReference>
<reference evidence="2 3" key="1">
    <citation type="journal article" date="2017" name="Nat. Microbiol.">
        <title>Natural product diversity associated with the nematode symbionts Photorhabdus and Xenorhabdus.</title>
        <authorList>
            <person name="Tobias N.J."/>
            <person name="Wolff H."/>
            <person name="Djahanschiri B."/>
            <person name="Grundmann F."/>
            <person name="Kronenwerth M."/>
            <person name="Shi Y.M."/>
            <person name="Simonyi S."/>
            <person name="Grun P."/>
            <person name="Shapiro-Ilan D."/>
            <person name="Pidot S.J."/>
            <person name="Stinear T.P."/>
            <person name="Ebersberger I."/>
            <person name="Bode H.B."/>
        </authorList>
    </citation>
    <scope>NUCLEOTIDE SEQUENCE [LARGE SCALE GENOMIC DNA]</scope>
    <source>
        <strain evidence="2 3">DSM 17902</strain>
    </source>
</reference>
<protein>
    <recommendedName>
        <fullName evidence="4">DUF4225 domain-containing protein</fullName>
    </recommendedName>
</protein>
<feature type="transmembrane region" description="Helical" evidence="1">
    <location>
        <begin position="135"/>
        <end position="154"/>
    </location>
</feature>
<dbReference type="AlphaFoldDB" id="A0A2D0JKT7"/>
<organism evidence="2 3">
    <name type="scientific">Xenorhabdus miraniensis</name>
    <dbReference type="NCBI Taxonomy" id="351674"/>
    <lineage>
        <taxon>Bacteria</taxon>
        <taxon>Pseudomonadati</taxon>
        <taxon>Pseudomonadota</taxon>
        <taxon>Gammaproteobacteria</taxon>
        <taxon>Enterobacterales</taxon>
        <taxon>Morganellaceae</taxon>
        <taxon>Xenorhabdus</taxon>
    </lineage>
</organism>
<sequence>MYINRNNDYFSAMGALSAKSVNESALSASRFINSPFVKYKFQEEIKKFTNYHIGIIISKSSPESSKLKSIQELKKEKEYLCNQEKILRYNQIEKYAIIELKKENDVVSYVLKGVGLVAGVFQVILGYTMLTTTSVTVVGAVAGASLVVHGFGNIEENFMSLLNNDAEYKGYLRIGYEKTFEFFGSDKKTGNLVYGGVDIALSGYGLFRNVLKPDAWRLFNYINEDFIIGYKNMGGYSLMFEMTVDGMTIKSTYDSYNDPQNSKK</sequence>
<accession>A0A2D0JKT7</accession>
<gene>
    <name evidence="2" type="ORF">Xmir_03721</name>
</gene>
<evidence type="ECO:0008006" key="4">
    <source>
        <dbReference type="Google" id="ProtNLM"/>
    </source>
</evidence>
<comment type="caution">
    <text evidence="2">The sequence shown here is derived from an EMBL/GenBank/DDBJ whole genome shotgun (WGS) entry which is preliminary data.</text>
</comment>
<keyword evidence="3" id="KW-1185">Reference proteome</keyword>
<evidence type="ECO:0000313" key="2">
    <source>
        <dbReference type="EMBL" id="PHM46926.1"/>
    </source>
</evidence>
<dbReference type="InterPro" id="IPR025320">
    <property type="entry name" value="DUF4225"/>
</dbReference>
<dbReference type="Proteomes" id="UP000221980">
    <property type="component" value="Unassembled WGS sequence"/>
</dbReference>
<name>A0A2D0JKT7_9GAMM</name>
<feature type="transmembrane region" description="Helical" evidence="1">
    <location>
        <begin position="109"/>
        <end position="129"/>
    </location>
</feature>
<keyword evidence="1" id="KW-0812">Transmembrane</keyword>
<keyword evidence="1" id="KW-1133">Transmembrane helix</keyword>
<proteinExistence type="predicted"/>
<evidence type="ECO:0000256" key="1">
    <source>
        <dbReference type="SAM" id="Phobius"/>
    </source>
</evidence>
<keyword evidence="1" id="KW-0472">Membrane</keyword>